<keyword evidence="3" id="KW-0378">Hydrolase</keyword>
<sequence length="245" mass="27529">MTIRIAMWSGPRNISTAMMRSFGGRTDCTVSDEPFYGAYLKQSGEPQPMATEIIEDMECDWHAVTAAMNGPPPVDAAIWYQKHMPHHMIDTVGISSFPDHRHAFLIREPERVIASYVRKRASVTFKDLRYDKQLAYFEEAATLSNTPPPVIESTSFLNDPEGHLKALCAALEIPWDAGMLKWEAGPRETDGIWASHWYDRVTASTEFGAPPSEMPKLTGDALKLADQCRPYYDAMRAFALTSSHE</sequence>
<reference evidence="3 4" key="1">
    <citation type="submission" date="2020-04" db="EMBL/GenBank/DDBJ databases">
        <authorList>
            <person name="Liu A."/>
        </authorList>
    </citation>
    <scope>NUCLEOTIDE SEQUENCE [LARGE SCALE GENOMIC DNA]</scope>
    <source>
        <strain evidence="3 4">RZ02</strain>
    </source>
</reference>
<dbReference type="EMBL" id="JABCRE010000002">
    <property type="protein sequence ID" value="NMW31418.1"/>
    <property type="molecule type" value="Genomic_DNA"/>
</dbReference>
<dbReference type="SUPFAM" id="SSF52540">
    <property type="entry name" value="P-loop containing nucleoside triphosphate hydrolases"/>
    <property type="match status" value="1"/>
</dbReference>
<keyword evidence="2" id="KW-0028">Amino-acid biosynthesis</keyword>
<keyword evidence="4" id="KW-1185">Reference proteome</keyword>
<proteinExistence type="inferred from homology"/>
<name>A0A848QQN3_9SPHN</name>
<dbReference type="AlphaFoldDB" id="A0A848QQN3"/>
<dbReference type="Proteomes" id="UP000561181">
    <property type="component" value="Unassembled WGS sequence"/>
</dbReference>
<dbReference type="Gene3D" id="3.40.50.300">
    <property type="entry name" value="P-loop containing nucleotide triphosphate hydrolases"/>
    <property type="match status" value="1"/>
</dbReference>
<dbReference type="RefSeq" id="WP_170010887.1">
    <property type="nucleotide sequence ID" value="NZ_JABCRE010000002.1"/>
</dbReference>
<keyword evidence="2" id="KW-0100">Branched-chain amino acid biosynthesis</keyword>
<gene>
    <name evidence="3" type="ORF">HKD42_05040</name>
</gene>
<dbReference type="Pfam" id="PF19798">
    <property type="entry name" value="Sulfotransfer_5"/>
    <property type="match status" value="1"/>
</dbReference>
<evidence type="ECO:0000313" key="3">
    <source>
        <dbReference type="EMBL" id="NMW31418.1"/>
    </source>
</evidence>
<dbReference type="PANTHER" id="PTHR42743">
    <property type="entry name" value="AMINO-ACID AMINOTRANSFERASE"/>
    <property type="match status" value="1"/>
</dbReference>
<comment type="similarity">
    <text evidence="1">Belongs to the class-IV pyridoxal-phosphate-dependent aminotransferase family.</text>
</comment>
<dbReference type="PANTHER" id="PTHR42743:SF11">
    <property type="entry name" value="AMINODEOXYCHORISMATE LYASE"/>
    <property type="match status" value="1"/>
</dbReference>
<protein>
    <submittedName>
        <fullName evidence="3">HAD family hydrolase</fullName>
    </submittedName>
</protein>
<evidence type="ECO:0000313" key="4">
    <source>
        <dbReference type="Proteomes" id="UP000561181"/>
    </source>
</evidence>
<dbReference type="InterPro" id="IPR027417">
    <property type="entry name" value="P-loop_NTPase"/>
</dbReference>
<accession>A0A848QQN3</accession>
<evidence type="ECO:0000256" key="1">
    <source>
        <dbReference type="ARBA" id="ARBA00009320"/>
    </source>
</evidence>
<dbReference type="InterPro" id="IPR050571">
    <property type="entry name" value="Class-IV_PLP-Dep_Aminotrnsfr"/>
</dbReference>
<comment type="caution">
    <text evidence="3">The sequence shown here is derived from an EMBL/GenBank/DDBJ whole genome shotgun (WGS) entry which is preliminary data.</text>
</comment>
<organism evidence="3 4">
    <name type="scientific">Pontixanthobacter rizhaonensis</name>
    <dbReference type="NCBI Taxonomy" id="2730337"/>
    <lineage>
        <taxon>Bacteria</taxon>
        <taxon>Pseudomonadati</taxon>
        <taxon>Pseudomonadota</taxon>
        <taxon>Alphaproteobacteria</taxon>
        <taxon>Sphingomonadales</taxon>
        <taxon>Erythrobacteraceae</taxon>
        <taxon>Pontixanthobacter</taxon>
    </lineage>
</organism>
<dbReference type="GO" id="GO:0016787">
    <property type="term" value="F:hydrolase activity"/>
    <property type="evidence" value="ECO:0007669"/>
    <property type="project" value="UniProtKB-KW"/>
</dbReference>
<evidence type="ECO:0000256" key="2">
    <source>
        <dbReference type="ARBA" id="ARBA00023304"/>
    </source>
</evidence>
<dbReference type="GO" id="GO:0009082">
    <property type="term" value="P:branched-chain amino acid biosynthetic process"/>
    <property type="evidence" value="ECO:0007669"/>
    <property type="project" value="UniProtKB-KW"/>
</dbReference>